<dbReference type="KEGG" id="nay:HYG81_06160"/>
<accession>A0A7D6H157</accession>
<dbReference type="PROSITE" id="PS51898">
    <property type="entry name" value="TYR_RECOMBINASE"/>
    <property type="match status" value="1"/>
</dbReference>
<feature type="domain" description="Tyr recombinase" evidence="2">
    <location>
        <begin position="131"/>
        <end position="313"/>
    </location>
</feature>
<dbReference type="InterPro" id="IPR013762">
    <property type="entry name" value="Integrase-like_cat_sf"/>
</dbReference>
<dbReference type="GeneID" id="56142771"/>
<dbReference type="Pfam" id="PF00589">
    <property type="entry name" value="Phage_integrase"/>
    <property type="match status" value="1"/>
</dbReference>
<dbReference type="InterPro" id="IPR011010">
    <property type="entry name" value="DNA_brk_join_enz"/>
</dbReference>
<dbReference type="CDD" id="cd00397">
    <property type="entry name" value="DNA_BRE_C"/>
    <property type="match status" value="1"/>
</dbReference>
<dbReference type="Gene3D" id="1.10.443.10">
    <property type="entry name" value="Intergrase catalytic core"/>
    <property type="match status" value="1"/>
</dbReference>
<dbReference type="GO" id="GO:0003677">
    <property type="term" value="F:DNA binding"/>
    <property type="evidence" value="ECO:0007669"/>
    <property type="project" value="InterPro"/>
</dbReference>
<dbReference type="GO" id="GO:0015074">
    <property type="term" value="P:DNA integration"/>
    <property type="evidence" value="ECO:0007669"/>
    <property type="project" value="InterPro"/>
</dbReference>
<dbReference type="PANTHER" id="PTHR30349">
    <property type="entry name" value="PHAGE INTEGRASE-RELATED"/>
    <property type="match status" value="1"/>
</dbReference>
<dbReference type="OrthoDB" id="144892at2157"/>
<evidence type="ECO:0000256" key="1">
    <source>
        <dbReference type="ARBA" id="ARBA00023172"/>
    </source>
</evidence>
<dbReference type="Proteomes" id="UP000510869">
    <property type="component" value="Chromosome"/>
</dbReference>
<dbReference type="InterPro" id="IPR050090">
    <property type="entry name" value="Tyrosine_recombinase_XerCD"/>
</dbReference>
<dbReference type="AlphaFoldDB" id="A0A7D6H157"/>
<keyword evidence="1" id="KW-0233">DNA recombination</keyword>
<evidence type="ECO:0000313" key="4">
    <source>
        <dbReference type="Proteomes" id="UP000510869"/>
    </source>
</evidence>
<dbReference type="PANTHER" id="PTHR30349:SF87">
    <property type="entry name" value="TRANSPOSASE A"/>
    <property type="match status" value="1"/>
</dbReference>
<sequence length="403" mass="45658">MGKTPRDRIETLRERIKENDDITVADQLLLKFSDRLDLHAQTYSDHRHEKLLRHCTIIAEEIDDRLLRNALEERKATESIVAWINRTYDNEETNRDYRVALRVFAKRVTDGDECPSAVDWVPTDTSSDYDPTPDPREMLRWKEHVEPMIESAFNARDAAMIALQFDAGLRGGEFKQLTIGDIQDHENGLQITVEGKQGRRTILLIPAVPHVNRWLDAHPNREDPDAPLWSKLHEPKPISDRMVSKIFDEVADRAGVSKPVTLTNFRKSSAAFLASRNLNQAHIEKHHGWVRGSKAAARYISVFSEDCDRELARLHGVDVSNEEPDSIAPLECPRCSRETPRKEPLCVWCGQALDPQAATEVDEIDGEVSESLASLSPEKAERLLELADALDDPEIKGALLESD</sequence>
<dbReference type="InterPro" id="IPR002104">
    <property type="entry name" value="Integrase_catalytic"/>
</dbReference>
<protein>
    <submittedName>
        <fullName evidence="3">Site-specific integrase</fullName>
    </submittedName>
</protein>
<gene>
    <name evidence="3" type="ORF">HYG81_06160</name>
</gene>
<keyword evidence="4" id="KW-1185">Reference proteome</keyword>
<dbReference type="RefSeq" id="WP_180842348.1">
    <property type="nucleotide sequence ID" value="NZ_CP059154.1"/>
</dbReference>
<dbReference type="GO" id="GO:0006310">
    <property type="term" value="P:DNA recombination"/>
    <property type="evidence" value="ECO:0007669"/>
    <property type="project" value="UniProtKB-KW"/>
</dbReference>
<proteinExistence type="predicted"/>
<reference evidence="3 4" key="1">
    <citation type="submission" date="2020-07" db="EMBL/GenBank/DDBJ databases">
        <title>Natrinema (YPL30) sp. nov. and Haloterrigena xxxxxx (YPL8) sp. nov., isolated from a salt mine.</title>
        <authorList>
            <person name="Cui H."/>
        </authorList>
    </citation>
    <scope>NUCLEOTIDE SEQUENCE [LARGE SCALE GENOMIC DNA]</scope>
    <source>
        <strain evidence="3 4">YPL13</strain>
    </source>
</reference>
<dbReference type="SUPFAM" id="SSF56349">
    <property type="entry name" value="DNA breaking-rejoining enzymes"/>
    <property type="match status" value="1"/>
</dbReference>
<organism evidence="3 4">
    <name type="scientific">Natrinema zhouii</name>
    <dbReference type="NCBI Taxonomy" id="1710539"/>
    <lineage>
        <taxon>Archaea</taxon>
        <taxon>Methanobacteriati</taxon>
        <taxon>Methanobacteriota</taxon>
        <taxon>Stenosarchaea group</taxon>
        <taxon>Halobacteria</taxon>
        <taxon>Halobacteriales</taxon>
        <taxon>Natrialbaceae</taxon>
        <taxon>Natrinema</taxon>
    </lineage>
</organism>
<evidence type="ECO:0000313" key="3">
    <source>
        <dbReference type="EMBL" id="QLK27185.1"/>
    </source>
</evidence>
<name>A0A7D6H157_9EURY</name>
<dbReference type="EMBL" id="CP059154">
    <property type="protein sequence ID" value="QLK27185.1"/>
    <property type="molecule type" value="Genomic_DNA"/>
</dbReference>
<evidence type="ECO:0000259" key="2">
    <source>
        <dbReference type="PROSITE" id="PS51898"/>
    </source>
</evidence>